<sequence length="1368" mass="151505">MPVSGNEETGVKPISRQASDYIAGVPIKKRRFPLPCLSPPPSKEPIPFAAENDSLKEQSDLMQMEQSDLMQEEQSDSLKKKQSDSLQKEQSSPSWGSTISTASAATCYSGISDAHKKPVSEEPKGNSDHINVTLFPNYSRVKLEEPCLRIHSGSVGNIDCKDKLVATKNSELPITLAKAKLKVAPNEALVLPMGKETCSNEKSEGRCKAEIPAIPGNIELTLGLKEHLFPALAGQKGDGTGQKKDSLEPDSLNLSLSNANSSLQWKKDDIELNNGVQLCANRANWDLNVLMDAWQCSASDAAADQVSVDDFNPTDRTHDIKPFICSTGMIGTGSSSGMIGTASSSEHNSVSENRANFDLSSKLSGQQNEIIDSLHLGLSPTSFQSQVSQEPSCLSAKEDFGRVFPNISLPRLKASTSNLDRVNHRTVKSEPFDESIKLDNIGTKGYSMGLLNSRTLKHELVDCNLAKSSNISALKLGGPESIKTEPVHEDRQALNKIEGTSRVDKQVLQGFSNHSIAMPSSGTAPMSCTAVEPSCSTELTIAGDVANNFEHSRCTEGNGEVVPQEACESTQLVASETVDTDVGHNGKESNTSVMIDNVRAEDGISDEPEQCRLQCMNDHLPDMPVGEDSVSDEEKIEISADMLEDSYSSDYESDGNHPLARAMDTKQDGEEDDYEDGEVREPLMDNAVEEPICEKEAEHVDHGDSDNRKMDIIGQDGDYHATPSHVEVKDFKTEDPDETNNKDNNNNDDRVEGVSSSSADKLTCSQESPTVEKLSGAGMKRPINDIQGKPCDQLGSKDCLKEQEIESSSEQTSRGNQEAVATVDENVKKILMLEKNDTALQKMEASTDGDDVANDVNNGGIRSRIINLSRASHGLSPGKTRPISARSLPSRAGREIPDVVLEGENLHPQGRDECYMDGSHRFSRERHQDNSPRNSRLNFMRGRGRIPSRLDTLHGDWDSDHGFNSGFYNGTTEFRVPRHKYASAVPDSDLEYNSYNIAPEGSFFGTGRGRRKHLNDDFFRRIPPRRQSSGGRDIPAARGGGQMIRRVTRNVSPGRCVDEDGSEVVGPRHSEKFVRVFTDDTMEPMFTRPQPAYEGVSGHFARGTRNFSSVQRRGLPRMHSKSPIRSRSRSPVQWSSPRRRSQDGFGGPPELIHRRSPPIYRMERMRSPDLPCFTGDLMVRRHGSPPYLPRSSNDLRDMDSGRDNGHPRSVIPNRSQSGRILLRNRQFDAINPREKTGSDEYCGGPMNTGRLHELSGDVNGDDRRRFGGRRGPVRSFRPPYNDANGDGFHLNSEDGPRPFRFYPEDDSEFHQRGNMRDRGFDRRIKNQPGNAHRRTRSIEEQEVNYRRGEQVWQDDGFDEISHVKRKRF</sequence>
<feature type="compositionally biased region" description="Basic and acidic residues" evidence="1">
    <location>
        <begin position="697"/>
        <end position="711"/>
    </location>
</feature>
<dbReference type="Proteomes" id="UP000811609">
    <property type="component" value="Chromosome 1"/>
</dbReference>
<keyword evidence="4" id="KW-1185">Reference proteome</keyword>
<feature type="compositionally biased region" description="Basic and acidic residues" evidence="1">
    <location>
        <begin position="1251"/>
        <end position="1265"/>
    </location>
</feature>
<feature type="region of interest" description="Disordered" evidence="1">
    <location>
        <begin position="697"/>
        <end position="820"/>
    </location>
</feature>
<feature type="compositionally biased region" description="Basic and acidic residues" evidence="1">
    <location>
        <begin position="726"/>
        <end position="752"/>
    </location>
</feature>
<feature type="region of interest" description="Disordered" evidence="1">
    <location>
        <begin position="1183"/>
        <end position="1215"/>
    </location>
</feature>
<dbReference type="PANTHER" id="PTHR34536:SF4">
    <property type="entry name" value="BTZ DOMAIN-CONTAINING PROTEIN"/>
    <property type="match status" value="1"/>
</dbReference>
<feature type="compositionally biased region" description="Basic and acidic residues" evidence="1">
    <location>
        <begin position="76"/>
        <end position="87"/>
    </location>
</feature>
<dbReference type="EMBL" id="CM031809">
    <property type="protein sequence ID" value="KAG6669983.1"/>
    <property type="molecule type" value="Genomic_DNA"/>
</dbReference>
<accession>A0A8T1RUJ1</accession>
<dbReference type="EMBL" id="CM031825">
    <property type="protein sequence ID" value="KAG6734644.1"/>
    <property type="molecule type" value="Genomic_DNA"/>
</dbReference>
<feature type="compositionally biased region" description="Polar residues" evidence="1">
    <location>
        <begin position="60"/>
        <end position="69"/>
    </location>
</feature>
<gene>
    <name evidence="2" type="ORF">CIPAW_01G279600</name>
    <name evidence="3" type="ORF">I3842_01G281300</name>
</gene>
<dbReference type="EMBL" id="CM031825">
    <property type="protein sequence ID" value="KAG6734643.1"/>
    <property type="molecule type" value="Genomic_DNA"/>
</dbReference>
<evidence type="ECO:0000313" key="3">
    <source>
        <dbReference type="EMBL" id="KAG6734643.1"/>
    </source>
</evidence>
<feature type="compositionally biased region" description="Polar residues" evidence="1">
    <location>
        <begin position="754"/>
        <end position="769"/>
    </location>
</feature>
<evidence type="ECO:0000256" key="1">
    <source>
        <dbReference type="SAM" id="MobiDB-lite"/>
    </source>
</evidence>
<feature type="compositionally biased region" description="Basic residues" evidence="1">
    <location>
        <begin position="1114"/>
        <end position="1128"/>
    </location>
</feature>
<feature type="compositionally biased region" description="Basic and acidic residues" evidence="1">
    <location>
        <begin position="1193"/>
        <end position="1206"/>
    </location>
</feature>
<feature type="region of interest" description="Disordered" evidence="1">
    <location>
        <begin position="1251"/>
        <end position="1287"/>
    </location>
</feature>
<feature type="region of interest" description="Disordered" evidence="1">
    <location>
        <begin position="1"/>
        <end position="98"/>
    </location>
</feature>
<name>A0A8T1RUJ1_CARIL</name>
<reference evidence="3" key="2">
    <citation type="submission" date="2021-01" db="EMBL/GenBank/DDBJ databases">
        <authorList>
            <person name="Lovell J.T."/>
            <person name="Bentley N."/>
            <person name="Bhattarai G."/>
            <person name="Jenkins J.W."/>
            <person name="Sreedasyam A."/>
            <person name="Alarcon Y."/>
            <person name="Bock C."/>
            <person name="Boston L."/>
            <person name="Carlson J."/>
            <person name="Cervantes K."/>
            <person name="Clermont K."/>
            <person name="Krom N."/>
            <person name="Kubenka K."/>
            <person name="Mamidi S."/>
            <person name="Mattison C."/>
            <person name="Monteros M."/>
            <person name="Pisani C."/>
            <person name="Plott C."/>
            <person name="Rajasekar S."/>
            <person name="Rhein H.S."/>
            <person name="Rohla C."/>
            <person name="Song M."/>
            <person name="Hilaire R.S."/>
            <person name="Shu S."/>
            <person name="Wells L."/>
            <person name="Wang X."/>
            <person name="Webber J."/>
            <person name="Heerema R.J."/>
            <person name="Klein P."/>
            <person name="Conner P."/>
            <person name="Grauke L."/>
            <person name="Grimwood J."/>
            <person name="Schmutz J."/>
            <person name="Randall J.J."/>
        </authorList>
    </citation>
    <scope>NUCLEOTIDE SEQUENCE</scope>
    <source>
        <tissue evidence="3">Leaf</tissue>
    </source>
</reference>
<feature type="region of interest" description="Disordered" evidence="1">
    <location>
        <begin position="1107"/>
        <end position="1162"/>
    </location>
</feature>
<dbReference type="PANTHER" id="PTHR34536">
    <property type="entry name" value="DENTIN SIALOPHOSPHOPROTEIN-LIKE PROTEIN"/>
    <property type="match status" value="1"/>
</dbReference>
<evidence type="ECO:0000313" key="2">
    <source>
        <dbReference type="EMBL" id="KAG6669983.1"/>
    </source>
</evidence>
<comment type="caution">
    <text evidence="2">The sequence shown here is derived from an EMBL/GenBank/DDBJ whole genome shotgun (WGS) entry which is preliminary data.</text>
</comment>
<organism evidence="2 4">
    <name type="scientific">Carya illinoinensis</name>
    <name type="common">Pecan</name>
    <dbReference type="NCBI Taxonomy" id="32201"/>
    <lineage>
        <taxon>Eukaryota</taxon>
        <taxon>Viridiplantae</taxon>
        <taxon>Streptophyta</taxon>
        <taxon>Embryophyta</taxon>
        <taxon>Tracheophyta</taxon>
        <taxon>Spermatophyta</taxon>
        <taxon>Magnoliopsida</taxon>
        <taxon>eudicotyledons</taxon>
        <taxon>Gunneridae</taxon>
        <taxon>Pentapetalae</taxon>
        <taxon>rosids</taxon>
        <taxon>fabids</taxon>
        <taxon>Fagales</taxon>
        <taxon>Juglandaceae</taxon>
        <taxon>Carya</taxon>
    </lineage>
</organism>
<evidence type="ECO:0000313" key="4">
    <source>
        <dbReference type="Proteomes" id="UP000811609"/>
    </source>
</evidence>
<reference evidence="2" key="1">
    <citation type="submission" date="2020-12" db="EMBL/GenBank/DDBJ databases">
        <title>WGS assembly of Carya illinoinensis cv. Pawnee.</title>
        <authorList>
            <person name="Platts A."/>
            <person name="Shu S."/>
            <person name="Wright S."/>
            <person name="Barry K."/>
            <person name="Edger P."/>
            <person name="Pires J.C."/>
            <person name="Schmutz J."/>
        </authorList>
    </citation>
    <scope>NUCLEOTIDE SEQUENCE</scope>
    <source>
        <tissue evidence="2">Leaf</tissue>
    </source>
</reference>
<proteinExistence type="predicted"/>
<feature type="region of interest" description="Disordered" evidence="1">
    <location>
        <begin position="646"/>
        <end position="681"/>
    </location>
</feature>
<protein>
    <submittedName>
        <fullName evidence="2">Uncharacterized protein</fullName>
    </submittedName>
</protein>
<dbReference type="Proteomes" id="UP000811246">
    <property type="component" value="Chromosome 1"/>
</dbReference>